<dbReference type="OrthoDB" id="9924073at2"/>
<accession>A0A6N8S4U6</accession>
<reference evidence="1 2" key="1">
    <citation type="submission" date="2019-12" db="EMBL/GenBank/DDBJ databases">
        <title>Shinella kummerowiae sp. nov., a symbiotic bacterium isolated from root nodules of the herbal legume Kummerowia stipulacea.</title>
        <authorList>
            <person name="Gao J."/>
        </authorList>
    </citation>
    <scope>NUCLEOTIDE SEQUENCE [LARGE SCALE GENOMIC DNA]</scope>
    <source>
        <strain evidence="1 2">CCBAU 25048</strain>
    </source>
</reference>
<sequence length="73" mass="7964">MIVTVSLKSALADDSIDNVGKLLAEYADRAKVLKIFGAGQFANIEVTREQLVVLRDRLGHVCVFSEKLAAQAF</sequence>
<dbReference type="AlphaFoldDB" id="A0A6N8S4U6"/>
<evidence type="ECO:0000313" key="2">
    <source>
        <dbReference type="Proteomes" id="UP000435802"/>
    </source>
</evidence>
<evidence type="ECO:0000313" key="1">
    <source>
        <dbReference type="EMBL" id="MXN43671.1"/>
    </source>
</evidence>
<dbReference type="Proteomes" id="UP000435802">
    <property type="component" value="Unassembled WGS sequence"/>
</dbReference>
<dbReference type="EMBL" id="WUMK01000001">
    <property type="protein sequence ID" value="MXN43671.1"/>
    <property type="molecule type" value="Genomic_DNA"/>
</dbReference>
<gene>
    <name evidence="1" type="ORF">GR138_00630</name>
</gene>
<keyword evidence="2" id="KW-1185">Reference proteome</keyword>
<dbReference type="RefSeq" id="WP_160856685.1">
    <property type="nucleotide sequence ID" value="NZ_WUMK01000001.1"/>
</dbReference>
<proteinExistence type="predicted"/>
<comment type="caution">
    <text evidence="1">The sequence shown here is derived from an EMBL/GenBank/DDBJ whole genome shotgun (WGS) entry which is preliminary data.</text>
</comment>
<name>A0A6N8S4U6_9HYPH</name>
<protein>
    <submittedName>
        <fullName evidence="1">Uncharacterized protein</fullName>
    </submittedName>
</protein>
<organism evidence="1 2">
    <name type="scientific">Shinella kummerowiae</name>
    <dbReference type="NCBI Taxonomy" id="417745"/>
    <lineage>
        <taxon>Bacteria</taxon>
        <taxon>Pseudomonadati</taxon>
        <taxon>Pseudomonadota</taxon>
        <taxon>Alphaproteobacteria</taxon>
        <taxon>Hyphomicrobiales</taxon>
        <taxon>Rhizobiaceae</taxon>
        <taxon>Shinella</taxon>
    </lineage>
</organism>